<keyword evidence="1" id="KW-1133">Transmembrane helix</keyword>
<feature type="transmembrane region" description="Helical" evidence="1">
    <location>
        <begin position="40"/>
        <end position="59"/>
    </location>
</feature>
<evidence type="ECO:0000256" key="1">
    <source>
        <dbReference type="SAM" id="Phobius"/>
    </source>
</evidence>
<dbReference type="RefSeq" id="WP_132189775.1">
    <property type="nucleotide sequence ID" value="NZ_SLWM01000006.1"/>
</dbReference>
<accession>A0ABY2BMF3</accession>
<keyword evidence="1" id="KW-0812">Transmembrane</keyword>
<reference evidence="2 3" key="1">
    <citation type="journal article" date="2015" name="Stand. Genomic Sci.">
        <title>Genomic Encyclopedia of Bacterial and Archaeal Type Strains, Phase III: the genomes of soil and plant-associated and newly described type strains.</title>
        <authorList>
            <person name="Whitman W.B."/>
            <person name="Woyke T."/>
            <person name="Klenk H.P."/>
            <person name="Zhou Y."/>
            <person name="Lilburn T.G."/>
            <person name="Beck B.J."/>
            <person name="De Vos P."/>
            <person name="Vandamme P."/>
            <person name="Eisen J.A."/>
            <person name="Garrity G."/>
            <person name="Hugenholtz P."/>
            <person name="Kyrpides N.C."/>
        </authorList>
    </citation>
    <scope>NUCLEOTIDE SEQUENCE [LARGE SCALE GENOMIC DNA]</scope>
    <source>
        <strain evidence="2 3">VKM Ac-2538</strain>
    </source>
</reference>
<proteinExistence type="predicted"/>
<keyword evidence="1" id="KW-0472">Membrane</keyword>
<dbReference type="Proteomes" id="UP000295818">
    <property type="component" value="Unassembled WGS sequence"/>
</dbReference>
<name>A0ABY2BMF3_9ACTN</name>
<feature type="transmembrane region" description="Helical" evidence="1">
    <location>
        <begin position="7"/>
        <end position="28"/>
    </location>
</feature>
<keyword evidence="3" id="KW-1185">Reference proteome</keyword>
<comment type="caution">
    <text evidence="2">The sequence shown here is derived from an EMBL/GenBank/DDBJ whole genome shotgun (WGS) entry which is preliminary data.</text>
</comment>
<evidence type="ECO:0008006" key="4">
    <source>
        <dbReference type="Google" id="ProtNLM"/>
    </source>
</evidence>
<gene>
    <name evidence="2" type="ORF">EV644_106409</name>
</gene>
<organism evidence="2 3">
    <name type="scientific">Kribbella orskensis</name>
    <dbReference type="NCBI Taxonomy" id="2512216"/>
    <lineage>
        <taxon>Bacteria</taxon>
        <taxon>Bacillati</taxon>
        <taxon>Actinomycetota</taxon>
        <taxon>Actinomycetes</taxon>
        <taxon>Propionibacteriales</taxon>
        <taxon>Kribbellaceae</taxon>
        <taxon>Kribbella</taxon>
    </lineage>
</organism>
<evidence type="ECO:0000313" key="2">
    <source>
        <dbReference type="EMBL" id="TCO23101.1"/>
    </source>
</evidence>
<protein>
    <recommendedName>
        <fullName evidence="4">Secreted protein with PEP-CTERM sorting signal</fullName>
    </recommendedName>
</protein>
<sequence length="74" mass="8031">MDSYQPLAWAAIGAAVLVAANVAFAWFATAPDHYEWTDPAVFMSPLAALVGAFIGAGAARIRLALRKRREELER</sequence>
<evidence type="ECO:0000313" key="3">
    <source>
        <dbReference type="Proteomes" id="UP000295818"/>
    </source>
</evidence>
<dbReference type="EMBL" id="SLWM01000006">
    <property type="protein sequence ID" value="TCO23101.1"/>
    <property type="molecule type" value="Genomic_DNA"/>
</dbReference>